<protein>
    <submittedName>
        <fullName evidence="2">Uncharacterized protein</fullName>
    </submittedName>
</protein>
<dbReference type="Proteomes" id="UP001327560">
    <property type="component" value="Chromosome 1"/>
</dbReference>
<proteinExistence type="predicted"/>
<dbReference type="EMBL" id="CP136890">
    <property type="protein sequence ID" value="WOK93219.1"/>
    <property type="molecule type" value="Genomic_DNA"/>
</dbReference>
<feature type="signal peptide" evidence="1">
    <location>
        <begin position="1"/>
        <end position="22"/>
    </location>
</feature>
<dbReference type="AlphaFoldDB" id="A0AAQ3Q1P9"/>
<gene>
    <name evidence="2" type="ORF">Cni_G01914</name>
</gene>
<accession>A0AAQ3Q1P9</accession>
<evidence type="ECO:0000313" key="3">
    <source>
        <dbReference type="Proteomes" id="UP001327560"/>
    </source>
</evidence>
<name>A0AAQ3Q1P9_9LILI</name>
<sequence length="92" mass="10592">MMKRRKMLLVLHLEIFLKGSKLQIPRMQMGAYWRSANPSREIDRSAGCTSSLPKRRKDLKTRIDDRGREGEKEEMKSNFGHAIAGATMLINC</sequence>
<keyword evidence="3" id="KW-1185">Reference proteome</keyword>
<evidence type="ECO:0000256" key="1">
    <source>
        <dbReference type="SAM" id="SignalP"/>
    </source>
</evidence>
<keyword evidence="1" id="KW-0732">Signal</keyword>
<feature type="chain" id="PRO_5043040495" evidence="1">
    <location>
        <begin position="23"/>
        <end position="92"/>
    </location>
</feature>
<reference evidence="2 3" key="1">
    <citation type="submission" date="2023-10" db="EMBL/GenBank/DDBJ databases">
        <title>Chromosome-scale genome assembly provides insights into flower coloration mechanisms of Canna indica.</title>
        <authorList>
            <person name="Li C."/>
        </authorList>
    </citation>
    <scope>NUCLEOTIDE SEQUENCE [LARGE SCALE GENOMIC DNA]</scope>
    <source>
        <tissue evidence="2">Flower</tissue>
    </source>
</reference>
<organism evidence="2 3">
    <name type="scientific">Canna indica</name>
    <name type="common">Indian-shot</name>
    <dbReference type="NCBI Taxonomy" id="4628"/>
    <lineage>
        <taxon>Eukaryota</taxon>
        <taxon>Viridiplantae</taxon>
        <taxon>Streptophyta</taxon>
        <taxon>Embryophyta</taxon>
        <taxon>Tracheophyta</taxon>
        <taxon>Spermatophyta</taxon>
        <taxon>Magnoliopsida</taxon>
        <taxon>Liliopsida</taxon>
        <taxon>Zingiberales</taxon>
        <taxon>Cannaceae</taxon>
        <taxon>Canna</taxon>
    </lineage>
</organism>
<evidence type="ECO:0000313" key="2">
    <source>
        <dbReference type="EMBL" id="WOK93219.1"/>
    </source>
</evidence>